<dbReference type="InterPro" id="IPR011598">
    <property type="entry name" value="bHLH_dom"/>
</dbReference>
<dbReference type="EMBL" id="JABBWK010000014">
    <property type="protein sequence ID" value="KAG1903147.1"/>
    <property type="molecule type" value="Genomic_DNA"/>
</dbReference>
<dbReference type="SUPFAM" id="SSF47459">
    <property type="entry name" value="HLH, helix-loop-helix DNA-binding domain"/>
    <property type="match status" value="1"/>
</dbReference>
<name>A0AAD4HNM6_9AGAM</name>
<feature type="domain" description="BHLH" evidence="1">
    <location>
        <begin position="33"/>
        <end position="87"/>
    </location>
</feature>
<evidence type="ECO:0000259" key="1">
    <source>
        <dbReference type="PROSITE" id="PS50888"/>
    </source>
</evidence>
<evidence type="ECO:0000313" key="3">
    <source>
        <dbReference type="Proteomes" id="UP001195769"/>
    </source>
</evidence>
<dbReference type="Pfam" id="PF00010">
    <property type="entry name" value="HLH"/>
    <property type="match status" value="1"/>
</dbReference>
<dbReference type="PROSITE" id="PS50888">
    <property type="entry name" value="BHLH"/>
    <property type="match status" value="1"/>
</dbReference>
<dbReference type="AlphaFoldDB" id="A0AAD4HNM6"/>
<keyword evidence="3" id="KW-1185">Reference proteome</keyword>
<dbReference type="GO" id="GO:0046983">
    <property type="term" value="F:protein dimerization activity"/>
    <property type="evidence" value="ECO:0007669"/>
    <property type="project" value="InterPro"/>
</dbReference>
<dbReference type="Gene3D" id="4.10.280.10">
    <property type="entry name" value="Helix-loop-helix DNA-binding domain"/>
    <property type="match status" value="1"/>
</dbReference>
<proteinExistence type="predicted"/>
<reference evidence="2" key="1">
    <citation type="journal article" date="2020" name="New Phytol.">
        <title>Comparative genomics reveals dynamic genome evolution in host specialist ectomycorrhizal fungi.</title>
        <authorList>
            <person name="Lofgren L.A."/>
            <person name="Nguyen N.H."/>
            <person name="Vilgalys R."/>
            <person name="Ruytinx J."/>
            <person name="Liao H.L."/>
            <person name="Branco S."/>
            <person name="Kuo A."/>
            <person name="LaButti K."/>
            <person name="Lipzen A."/>
            <person name="Andreopoulos W."/>
            <person name="Pangilinan J."/>
            <person name="Riley R."/>
            <person name="Hundley H."/>
            <person name="Na H."/>
            <person name="Barry K."/>
            <person name="Grigoriev I.V."/>
            <person name="Stajich J.E."/>
            <person name="Kennedy P.G."/>
        </authorList>
    </citation>
    <scope>NUCLEOTIDE SEQUENCE</scope>
    <source>
        <strain evidence="2">FC203</strain>
    </source>
</reference>
<accession>A0AAD4HNM6</accession>
<evidence type="ECO:0000313" key="2">
    <source>
        <dbReference type="EMBL" id="KAG1903147.1"/>
    </source>
</evidence>
<dbReference type="Proteomes" id="UP001195769">
    <property type="component" value="Unassembled WGS sequence"/>
</dbReference>
<dbReference type="InterPro" id="IPR036638">
    <property type="entry name" value="HLH_DNA-bd_sf"/>
</dbReference>
<organism evidence="2 3">
    <name type="scientific">Suillus fuscotomentosus</name>
    <dbReference type="NCBI Taxonomy" id="1912939"/>
    <lineage>
        <taxon>Eukaryota</taxon>
        <taxon>Fungi</taxon>
        <taxon>Dikarya</taxon>
        <taxon>Basidiomycota</taxon>
        <taxon>Agaricomycotina</taxon>
        <taxon>Agaricomycetes</taxon>
        <taxon>Agaricomycetidae</taxon>
        <taxon>Boletales</taxon>
        <taxon>Suillineae</taxon>
        <taxon>Suillaceae</taxon>
        <taxon>Suillus</taxon>
    </lineage>
</organism>
<sequence length="206" mass="23551">MIYSPVEQAHCISSFPPNSGAFDMMHDDTKDHAYRQNKSTQQKQYRDRETDGFAELREAIRESTDDQETPKTKYETLSKAAQHIRQLNLMNLKLQQQLYMLKSSGTNGEGCMMTQMRVPDMSLHWNGDVKSACTHRTTQVVSQNTLHDFYIGMSPGVCDAAMLEGVRDQMSTVPRYSNSLNQIDQYTSFGYPSNQPASRISYDRKL</sequence>
<gene>
    <name evidence="2" type="ORF">F5891DRAFT_1020769</name>
</gene>
<protein>
    <recommendedName>
        <fullName evidence="1">BHLH domain-containing protein</fullName>
    </recommendedName>
</protein>
<comment type="caution">
    <text evidence="2">The sequence shown here is derived from an EMBL/GenBank/DDBJ whole genome shotgun (WGS) entry which is preliminary data.</text>
</comment>
<dbReference type="SMART" id="SM00353">
    <property type="entry name" value="HLH"/>
    <property type="match status" value="1"/>
</dbReference>
<dbReference type="RefSeq" id="XP_041228722.1">
    <property type="nucleotide sequence ID" value="XM_041361141.1"/>
</dbReference>
<dbReference type="GeneID" id="64655439"/>